<evidence type="ECO:0000256" key="2">
    <source>
        <dbReference type="ARBA" id="ARBA00023082"/>
    </source>
</evidence>
<evidence type="ECO:0000313" key="8">
    <source>
        <dbReference type="EMBL" id="NJQ07914.1"/>
    </source>
</evidence>
<dbReference type="NCBIfam" id="TIGR02937">
    <property type="entry name" value="sigma70-ECF"/>
    <property type="match status" value="1"/>
</dbReference>
<dbReference type="Gene3D" id="1.20.120.1810">
    <property type="match status" value="1"/>
</dbReference>
<evidence type="ECO:0000256" key="3">
    <source>
        <dbReference type="ARBA" id="ARBA00023125"/>
    </source>
</evidence>
<dbReference type="Pfam" id="PF04542">
    <property type="entry name" value="Sigma70_r2"/>
    <property type="match status" value="1"/>
</dbReference>
<dbReference type="GO" id="GO:0003677">
    <property type="term" value="F:DNA binding"/>
    <property type="evidence" value="ECO:0007669"/>
    <property type="project" value="UniProtKB-KW"/>
</dbReference>
<feature type="compositionally biased region" description="Low complexity" evidence="5">
    <location>
        <begin position="275"/>
        <end position="293"/>
    </location>
</feature>
<evidence type="ECO:0000256" key="4">
    <source>
        <dbReference type="ARBA" id="ARBA00023163"/>
    </source>
</evidence>
<comment type="caution">
    <text evidence="8">The sequence shown here is derived from an EMBL/GenBank/DDBJ whole genome shotgun (WGS) entry which is preliminary data.</text>
</comment>
<feature type="compositionally biased region" description="Low complexity" evidence="5">
    <location>
        <begin position="1"/>
        <end position="10"/>
    </location>
</feature>
<dbReference type="PANTHER" id="PTHR30385:SF4">
    <property type="entry name" value="RNA POLYMERASE SIGMA-E FACTOR"/>
    <property type="match status" value="1"/>
</dbReference>
<accession>A0A7X6D487</accession>
<dbReference type="InterPro" id="IPR013325">
    <property type="entry name" value="RNA_pol_sigma_r2"/>
</dbReference>
<keyword evidence="4" id="KW-0804">Transcription</keyword>
<protein>
    <submittedName>
        <fullName evidence="8">Sigma-70 family RNA polymerase sigma factor</fullName>
    </submittedName>
</protein>
<evidence type="ECO:0000259" key="6">
    <source>
        <dbReference type="Pfam" id="PF04542"/>
    </source>
</evidence>
<dbReference type="EMBL" id="JAAVJD010000215">
    <property type="protein sequence ID" value="NJQ07914.1"/>
    <property type="molecule type" value="Genomic_DNA"/>
</dbReference>
<evidence type="ECO:0000313" key="9">
    <source>
        <dbReference type="Proteomes" id="UP000578686"/>
    </source>
</evidence>
<dbReference type="InterPro" id="IPR036388">
    <property type="entry name" value="WH-like_DNA-bd_sf"/>
</dbReference>
<dbReference type="PANTHER" id="PTHR30385">
    <property type="entry name" value="SIGMA FACTOR F FLAGELLAR"/>
    <property type="match status" value="1"/>
</dbReference>
<reference evidence="8 9" key="1">
    <citation type="submission" date="2020-03" db="EMBL/GenBank/DDBJ databases">
        <title>Draft genome of Streptomyces sp. ventii, isolated from the Axial Seamount in the Pacific Ocean, and resequencing of the two type strains Streptomyces lonarensis strain NCL 716 and Streptomyces bohaiensis strain 11A07.</title>
        <authorList>
            <person name="Loughran R.M."/>
            <person name="Pfannmuller K.M."/>
            <person name="Wasson B.J."/>
            <person name="Deadmond M.C."/>
            <person name="Paddock B.E."/>
            <person name="Koyack M.J."/>
            <person name="Gallegos D.A."/>
            <person name="Mitchell E.A."/>
            <person name="Ushijima B."/>
            <person name="Saw J.H."/>
            <person name="Mcphail K.L."/>
            <person name="Videau P."/>
        </authorList>
    </citation>
    <scope>NUCLEOTIDE SEQUENCE [LARGE SCALE GENOMIC DNA]</scope>
    <source>
        <strain evidence="8 9">NCL716</strain>
    </source>
</reference>
<organism evidence="8 9">
    <name type="scientific">Streptomyces lonarensis</name>
    <dbReference type="NCBI Taxonomy" id="700599"/>
    <lineage>
        <taxon>Bacteria</taxon>
        <taxon>Bacillati</taxon>
        <taxon>Actinomycetota</taxon>
        <taxon>Actinomycetes</taxon>
        <taxon>Kitasatosporales</taxon>
        <taxon>Streptomycetaceae</taxon>
        <taxon>Streptomyces</taxon>
    </lineage>
</organism>
<sequence length="293" mass="32305">MNDTARPARAVPRRGRHPHDDAPDTAREQALLATLPEGPAREVLTGRVVRAWLPMARRLARRYQGRGEDTEDLEQVAALGLTKAVLRFRPERGNAFESYAVPMIVGEIKRHFRDCTWDVHVPRRVQELRRAVREAVKDLDTGDHSGVPGAAALAAHTGLTPQEVRLGLSALECYSVLSLDSDPTAPSGGHTLLATLGTLDPGYQQVVRREAVRPGLDRLAERQRRILYLRFWCDMTQRSIADHLEISQMHVSRLLRDTCEQLRREVEELTGPDGAGRSAGATTAADGGPARGG</sequence>
<proteinExistence type="predicted"/>
<dbReference type="CDD" id="cd06171">
    <property type="entry name" value="Sigma70_r4"/>
    <property type="match status" value="1"/>
</dbReference>
<dbReference type="SUPFAM" id="SSF88659">
    <property type="entry name" value="Sigma3 and sigma4 domains of RNA polymerase sigma factors"/>
    <property type="match status" value="1"/>
</dbReference>
<dbReference type="RefSeq" id="WP_167973315.1">
    <property type="nucleotide sequence ID" value="NZ_BHZG01000478.1"/>
</dbReference>
<dbReference type="InterPro" id="IPR007630">
    <property type="entry name" value="RNA_pol_sigma70_r4"/>
</dbReference>
<feature type="domain" description="RNA polymerase sigma-70 region 2" evidence="6">
    <location>
        <begin position="49"/>
        <end position="114"/>
    </location>
</feature>
<evidence type="ECO:0000259" key="7">
    <source>
        <dbReference type="Pfam" id="PF04545"/>
    </source>
</evidence>
<dbReference type="Gene3D" id="1.10.10.10">
    <property type="entry name" value="Winged helix-like DNA-binding domain superfamily/Winged helix DNA-binding domain"/>
    <property type="match status" value="2"/>
</dbReference>
<dbReference type="InterPro" id="IPR013324">
    <property type="entry name" value="RNA_pol_sigma_r3/r4-like"/>
</dbReference>
<evidence type="ECO:0000256" key="1">
    <source>
        <dbReference type="ARBA" id="ARBA00023015"/>
    </source>
</evidence>
<feature type="region of interest" description="Disordered" evidence="5">
    <location>
        <begin position="1"/>
        <end position="24"/>
    </location>
</feature>
<name>A0A7X6D487_9ACTN</name>
<dbReference type="SUPFAM" id="SSF88946">
    <property type="entry name" value="Sigma2 domain of RNA polymerase sigma factors"/>
    <property type="match status" value="1"/>
</dbReference>
<feature type="domain" description="RNA polymerase sigma-70 region 4" evidence="7">
    <location>
        <begin position="216"/>
        <end position="263"/>
    </location>
</feature>
<keyword evidence="2" id="KW-0731">Sigma factor</keyword>
<dbReference type="AlphaFoldDB" id="A0A7X6D487"/>
<keyword evidence="9" id="KW-1185">Reference proteome</keyword>
<dbReference type="Pfam" id="PF04545">
    <property type="entry name" value="Sigma70_r4"/>
    <property type="match status" value="1"/>
</dbReference>
<evidence type="ECO:0000256" key="5">
    <source>
        <dbReference type="SAM" id="MobiDB-lite"/>
    </source>
</evidence>
<dbReference type="Proteomes" id="UP000578686">
    <property type="component" value="Unassembled WGS sequence"/>
</dbReference>
<gene>
    <name evidence="8" type="ORF">HCN56_20580</name>
</gene>
<feature type="region of interest" description="Disordered" evidence="5">
    <location>
        <begin position="268"/>
        <end position="293"/>
    </location>
</feature>
<keyword evidence="3" id="KW-0238">DNA-binding</keyword>
<keyword evidence="1" id="KW-0805">Transcription regulation</keyword>
<dbReference type="InterPro" id="IPR007627">
    <property type="entry name" value="RNA_pol_sigma70_r2"/>
</dbReference>
<dbReference type="GO" id="GO:0006352">
    <property type="term" value="P:DNA-templated transcription initiation"/>
    <property type="evidence" value="ECO:0007669"/>
    <property type="project" value="InterPro"/>
</dbReference>
<dbReference type="InterPro" id="IPR014284">
    <property type="entry name" value="RNA_pol_sigma-70_dom"/>
</dbReference>
<dbReference type="GO" id="GO:0016987">
    <property type="term" value="F:sigma factor activity"/>
    <property type="evidence" value="ECO:0007669"/>
    <property type="project" value="UniProtKB-KW"/>
</dbReference>